<feature type="region of interest" description="Disordered" evidence="2">
    <location>
        <begin position="875"/>
        <end position="967"/>
    </location>
</feature>
<keyword evidence="3" id="KW-0812">Transmembrane</keyword>
<feature type="compositionally biased region" description="Pro residues" evidence="2">
    <location>
        <begin position="1"/>
        <end position="29"/>
    </location>
</feature>
<dbReference type="InterPro" id="IPR004474">
    <property type="entry name" value="LytR_CpsA_psr"/>
</dbReference>
<feature type="compositionally biased region" description="Basic and acidic residues" evidence="2">
    <location>
        <begin position="416"/>
        <end position="431"/>
    </location>
</feature>
<evidence type="ECO:0000256" key="3">
    <source>
        <dbReference type="SAM" id="Phobius"/>
    </source>
</evidence>
<comment type="similarity">
    <text evidence="1">Belongs to the LytR/CpsA/Psr (LCP) family.</text>
</comment>
<sequence>MNGPGPSGPPQAGGPPAGGPGPSGPPPTRGPQNNPGQNAPGQNGPAQNGPAQSTSGPNGPARNGPGPAGPAGSAGTRQSGPVRAPHTEQPPARDGGGPSGLRRPGPPPPPGGPVPQPPWPRRHERTTDSGRFSQAPQGGPGRRRNGPSGPDAAPGRAASDGAPGRPAGPSARPSAPVRGHSDSRPTDIRSIRGSGSAGPGGSSGQNTPSGQNAPSEQMAPSGQNAPAGQNGPSGQGPSSAQGGAPGPIDDRHAAPPARHEPDSGGPTGTPDGSRAEPGRPSADRSGADRSGGPGPDRPAGTAPRPPGPPPPGGPTGPPPRPGVPGRPDTAAEHRRRQASGAGGADARDRAARLSGEIPIVPRRERPGGARAGAGTAVAASRAATAPDPDATEAVRAPAREPGSVDSTTAATARPPGRRDTGRPGGRPEKTSGQRLPDPARSSLGAALGLTAASTALPGSGHLAMRRRRTGGLILGTLLAVVVALVVLVLVVRRSTLLQNLLSTTALTGLAIALVLGGIGWIAQIARTYALARPRNLTTGRKVVGTATAALLCLTVAVPFGYGVELLNSQRSLLNSLFKGGGTDAATALGKPRLNVLLLGSDAGPDRTGTRTDSMMLSSIDTTTGRTTLFSLPRNIQRAQFPPGSAMAAKFPDGFHDPSQPLSGDYLLNAVYAYGERDPSVAPSGPTPYPGVNLLQSTISYMTGLPIDYYLEVNMAGFSSMIDAVGGVTVNVGAEPIPIGGVTAGGTYVRPDGYIQPGIQTLNGEEALWFARSRRNGTDYQRMGRQRCLIQAVINEKSPAELLTRFQAIAAATKDTVYTDMPQQVLPALAVLADDGFRLESIAFDPTLPDPNASSGQFDTANPDVSYMQEVAQKAIADPPPPPAPGAATMPAPSSSASPTSESSSAEPSTSASPTPPAQSAAPVSVQDACAGVSAAPAPGSTGAEESGAGSVGGTTGLPSAITRGTGN</sequence>
<proteinExistence type="inferred from homology"/>
<feature type="compositionally biased region" description="Low complexity" evidence="2">
    <location>
        <begin position="372"/>
        <end position="394"/>
    </location>
</feature>
<reference evidence="5 6" key="1">
    <citation type="submission" date="2019-02" db="EMBL/GenBank/DDBJ databases">
        <title>Sequencing the genomes of 1000 actinobacteria strains.</title>
        <authorList>
            <person name="Klenk H.-P."/>
        </authorList>
    </citation>
    <scope>NUCLEOTIDE SEQUENCE [LARGE SCALE GENOMIC DNA]</scope>
    <source>
        <strain evidence="5 6">DSM 45779</strain>
    </source>
</reference>
<feature type="compositionally biased region" description="Basic and acidic residues" evidence="2">
    <location>
        <begin position="179"/>
        <end position="190"/>
    </location>
</feature>
<feature type="compositionally biased region" description="Basic and acidic residues" evidence="2">
    <location>
        <begin position="248"/>
        <end position="262"/>
    </location>
</feature>
<feature type="compositionally biased region" description="Pro residues" evidence="2">
    <location>
        <begin position="303"/>
        <end position="324"/>
    </location>
</feature>
<feature type="compositionally biased region" description="Polar residues" evidence="2">
    <location>
        <begin position="205"/>
        <end position="224"/>
    </location>
</feature>
<feature type="compositionally biased region" description="Low complexity" evidence="2">
    <location>
        <begin position="30"/>
        <end position="75"/>
    </location>
</feature>
<feature type="transmembrane region" description="Helical" evidence="3">
    <location>
        <begin position="542"/>
        <end position="561"/>
    </location>
</feature>
<dbReference type="NCBIfam" id="TIGR00350">
    <property type="entry name" value="lytR_cpsA_psr"/>
    <property type="match status" value="1"/>
</dbReference>
<feature type="compositionally biased region" description="Low complexity" evidence="2">
    <location>
        <begin position="146"/>
        <end position="176"/>
    </location>
</feature>
<feature type="compositionally biased region" description="Low complexity" evidence="2">
    <location>
        <begin position="885"/>
        <end position="922"/>
    </location>
</feature>
<feature type="transmembrane region" description="Helical" evidence="3">
    <location>
        <begin position="443"/>
        <end position="464"/>
    </location>
</feature>
<dbReference type="AlphaFoldDB" id="A0A4Q7US33"/>
<gene>
    <name evidence="5" type="ORF">EV383_1277</name>
</gene>
<keyword evidence="6" id="KW-1185">Reference proteome</keyword>
<name>A0A4Q7US33_PSEST</name>
<keyword evidence="3" id="KW-1133">Transmembrane helix</keyword>
<dbReference type="EMBL" id="SHKL01000001">
    <property type="protein sequence ID" value="RZT84436.1"/>
    <property type="molecule type" value="Genomic_DNA"/>
</dbReference>
<feature type="region of interest" description="Disordered" evidence="2">
    <location>
        <begin position="1"/>
        <end position="440"/>
    </location>
</feature>
<evidence type="ECO:0000313" key="5">
    <source>
        <dbReference type="EMBL" id="RZT84436.1"/>
    </source>
</evidence>
<organism evidence="5 6">
    <name type="scientific">Pseudonocardia sediminis</name>
    <dbReference type="NCBI Taxonomy" id="1397368"/>
    <lineage>
        <taxon>Bacteria</taxon>
        <taxon>Bacillati</taxon>
        <taxon>Actinomycetota</taxon>
        <taxon>Actinomycetes</taxon>
        <taxon>Pseudonocardiales</taxon>
        <taxon>Pseudonocardiaceae</taxon>
        <taxon>Pseudonocardia</taxon>
    </lineage>
</organism>
<dbReference type="PANTHER" id="PTHR33392">
    <property type="entry name" value="POLYISOPRENYL-TEICHOIC ACID--PEPTIDOGLYCAN TEICHOIC ACID TRANSFERASE TAGU"/>
    <property type="match status" value="1"/>
</dbReference>
<feature type="compositionally biased region" description="Low complexity" evidence="2">
    <location>
        <begin position="225"/>
        <end position="242"/>
    </location>
</feature>
<dbReference type="Pfam" id="PF03816">
    <property type="entry name" value="LytR_cpsA_psr"/>
    <property type="match status" value="1"/>
</dbReference>
<feature type="compositionally biased region" description="Low complexity" evidence="2">
    <location>
        <begin position="939"/>
        <end position="948"/>
    </location>
</feature>
<comment type="caution">
    <text evidence="5">The sequence shown here is derived from an EMBL/GenBank/DDBJ whole genome shotgun (WGS) entry which is preliminary data.</text>
</comment>
<feature type="compositionally biased region" description="Pro residues" evidence="2">
    <location>
        <begin position="104"/>
        <end position="119"/>
    </location>
</feature>
<dbReference type="Proteomes" id="UP000291591">
    <property type="component" value="Unassembled WGS sequence"/>
</dbReference>
<dbReference type="Gene3D" id="3.40.630.190">
    <property type="entry name" value="LCP protein"/>
    <property type="match status" value="1"/>
</dbReference>
<accession>A0A4Q7US33</accession>
<feature type="transmembrane region" description="Helical" evidence="3">
    <location>
        <begin position="471"/>
        <end position="491"/>
    </location>
</feature>
<dbReference type="PANTHER" id="PTHR33392:SF6">
    <property type="entry name" value="POLYISOPRENYL-TEICHOIC ACID--PEPTIDOGLYCAN TEICHOIC ACID TRANSFERASE TAGU"/>
    <property type="match status" value="1"/>
</dbReference>
<keyword evidence="3" id="KW-0472">Membrane</keyword>
<evidence type="ECO:0000256" key="2">
    <source>
        <dbReference type="SAM" id="MobiDB-lite"/>
    </source>
</evidence>
<dbReference type="InterPro" id="IPR050922">
    <property type="entry name" value="LytR/CpsA/Psr_CW_biosynth"/>
</dbReference>
<feature type="compositionally biased region" description="Basic and acidic residues" evidence="2">
    <location>
        <begin position="273"/>
        <end position="287"/>
    </location>
</feature>
<protein>
    <submittedName>
        <fullName evidence="5">LytR family transcriptional attenuator</fullName>
    </submittedName>
</protein>
<dbReference type="RefSeq" id="WP_165438250.1">
    <property type="nucleotide sequence ID" value="NZ_SHKL01000001.1"/>
</dbReference>
<evidence type="ECO:0000313" key="6">
    <source>
        <dbReference type="Proteomes" id="UP000291591"/>
    </source>
</evidence>
<evidence type="ECO:0000256" key="1">
    <source>
        <dbReference type="ARBA" id="ARBA00006068"/>
    </source>
</evidence>
<feature type="domain" description="Cell envelope-related transcriptional attenuator" evidence="4">
    <location>
        <begin position="610"/>
        <end position="795"/>
    </location>
</feature>
<feature type="transmembrane region" description="Helical" evidence="3">
    <location>
        <begin position="503"/>
        <end position="522"/>
    </location>
</feature>
<evidence type="ECO:0000259" key="4">
    <source>
        <dbReference type="Pfam" id="PF03816"/>
    </source>
</evidence>